<name>A0A8J4A8N6_9ACTN</name>
<dbReference type="Proteomes" id="UP000614996">
    <property type="component" value="Unassembled WGS sequence"/>
</dbReference>
<comment type="caution">
    <text evidence="3">The sequence shown here is derived from an EMBL/GenBank/DDBJ whole genome shotgun (WGS) entry which is preliminary data.</text>
</comment>
<dbReference type="GO" id="GO:0008757">
    <property type="term" value="F:S-adenosylmethionine-dependent methyltransferase activity"/>
    <property type="evidence" value="ECO:0007669"/>
    <property type="project" value="InterPro"/>
</dbReference>
<proteinExistence type="predicted"/>
<dbReference type="Gene3D" id="3.40.50.150">
    <property type="entry name" value="Vaccinia Virus protein VP39"/>
    <property type="match status" value="1"/>
</dbReference>
<keyword evidence="4" id="KW-1185">Reference proteome</keyword>
<dbReference type="AlphaFoldDB" id="A0A8J4A8N6"/>
<dbReference type="Pfam" id="PF08241">
    <property type="entry name" value="Methyltransf_11"/>
    <property type="match status" value="1"/>
</dbReference>
<feature type="domain" description="Methyltransferase type 11" evidence="2">
    <location>
        <begin position="136"/>
        <end position="185"/>
    </location>
</feature>
<dbReference type="InterPro" id="IPR013216">
    <property type="entry name" value="Methyltransf_11"/>
</dbReference>
<evidence type="ECO:0000256" key="1">
    <source>
        <dbReference type="SAM" id="Phobius"/>
    </source>
</evidence>
<sequence length="239" mass="25845">MSTTGVRRIVAFNWPKYAAAALLAAGATAVSGRLPVLPRRALRAGAALTAAGTAASLAVSWWVYDRSALYDWGWLHPLLPASPHRYAVVTTGLDEVSAALRRHHPTARGVVLDCYRDTVTGSIRRAHRSGDAGWPCRHDALPLATGSLDAVVTAIAAHELRRPAQRAAFYAEVARVLRPGGRLVVVEHPRNAATIAAFGPGAWHFHPRRAWLRPAGPAGLRLVGERAMTPFVRGWAFRR</sequence>
<keyword evidence="1" id="KW-0472">Membrane</keyword>
<keyword evidence="1" id="KW-1133">Transmembrane helix</keyword>
<evidence type="ECO:0000313" key="4">
    <source>
        <dbReference type="Proteomes" id="UP000614996"/>
    </source>
</evidence>
<dbReference type="EMBL" id="BOPO01000004">
    <property type="protein sequence ID" value="GIL25137.1"/>
    <property type="molecule type" value="Genomic_DNA"/>
</dbReference>
<gene>
    <name evidence="3" type="ORF">NUM_03920</name>
</gene>
<dbReference type="RefSeq" id="WP_207122778.1">
    <property type="nucleotide sequence ID" value="NZ_BOPO01000004.1"/>
</dbReference>
<feature type="transmembrane region" description="Helical" evidence="1">
    <location>
        <begin position="41"/>
        <end position="64"/>
    </location>
</feature>
<dbReference type="SUPFAM" id="SSF53335">
    <property type="entry name" value="S-adenosyl-L-methionine-dependent methyltransferases"/>
    <property type="match status" value="1"/>
</dbReference>
<keyword evidence="1" id="KW-0812">Transmembrane</keyword>
<reference evidence="4" key="1">
    <citation type="journal article" date="2021" name="Int. J. Syst. Evol. Microbiol.">
        <title>Actinocatenispora comari sp. nov., an endophytic actinomycete isolated from aerial parts of Comarum salesowianum.</title>
        <authorList>
            <person name="Oyunbileg N."/>
            <person name="Iizaka Y."/>
            <person name="Hamada M."/>
            <person name="Davaapurev B.O."/>
            <person name="Fukumoto A."/>
            <person name="Tsetseg B."/>
            <person name="Kato F."/>
            <person name="Tamura T."/>
            <person name="Batkhuu J."/>
            <person name="Anzai Y."/>
        </authorList>
    </citation>
    <scope>NUCLEOTIDE SEQUENCE [LARGE SCALE GENOMIC DNA]</scope>
    <source>
        <strain evidence="4">NUM-2625</strain>
    </source>
</reference>
<protein>
    <recommendedName>
        <fullName evidence="2">Methyltransferase type 11 domain-containing protein</fullName>
    </recommendedName>
</protein>
<evidence type="ECO:0000259" key="2">
    <source>
        <dbReference type="Pfam" id="PF08241"/>
    </source>
</evidence>
<organism evidence="3 4">
    <name type="scientific">Actinocatenispora comari</name>
    <dbReference type="NCBI Taxonomy" id="2807577"/>
    <lineage>
        <taxon>Bacteria</taxon>
        <taxon>Bacillati</taxon>
        <taxon>Actinomycetota</taxon>
        <taxon>Actinomycetes</taxon>
        <taxon>Micromonosporales</taxon>
        <taxon>Micromonosporaceae</taxon>
        <taxon>Actinocatenispora</taxon>
    </lineage>
</organism>
<evidence type="ECO:0000313" key="3">
    <source>
        <dbReference type="EMBL" id="GIL25137.1"/>
    </source>
</evidence>
<dbReference type="InterPro" id="IPR029063">
    <property type="entry name" value="SAM-dependent_MTases_sf"/>
</dbReference>
<accession>A0A8J4A8N6</accession>